<dbReference type="EMBL" id="QWDC01000001">
    <property type="protein sequence ID" value="RFZ94774.1"/>
    <property type="molecule type" value="Genomic_DNA"/>
</dbReference>
<name>A0A372NY00_9SPHI</name>
<evidence type="ECO:0000313" key="2">
    <source>
        <dbReference type="EMBL" id="RFZ94774.1"/>
    </source>
</evidence>
<feature type="chain" id="PRO_5016969024" evidence="1">
    <location>
        <begin position="19"/>
        <end position="271"/>
    </location>
</feature>
<accession>A0A372NY00</accession>
<keyword evidence="3" id="KW-1185">Reference proteome</keyword>
<protein>
    <submittedName>
        <fullName evidence="2">ATP/GTP-binding protein</fullName>
    </submittedName>
</protein>
<dbReference type="Proteomes" id="UP000264217">
    <property type="component" value="Unassembled WGS sequence"/>
</dbReference>
<dbReference type="InterPro" id="IPR011042">
    <property type="entry name" value="6-blade_b-propeller_TolB-like"/>
</dbReference>
<proteinExistence type="predicted"/>
<organism evidence="2 3">
    <name type="scientific">Mucilaginibacter conchicola</name>
    <dbReference type="NCBI Taxonomy" id="2303333"/>
    <lineage>
        <taxon>Bacteria</taxon>
        <taxon>Pseudomonadati</taxon>
        <taxon>Bacteroidota</taxon>
        <taxon>Sphingobacteriia</taxon>
        <taxon>Sphingobacteriales</taxon>
        <taxon>Sphingobacteriaceae</taxon>
        <taxon>Mucilaginibacter</taxon>
    </lineage>
</organism>
<keyword evidence="1" id="KW-0732">Signal</keyword>
<dbReference type="AlphaFoldDB" id="A0A372NY00"/>
<evidence type="ECO:0000313" key="3">
    <source>
        <dbReference type="Proteomes" id="UP000264217"/>
    </source>
</evidence>
<evidence type="ECO:0000256" key="1">
    <source>
        <dbReference type="SAM" id="SignalP"/>
    </source>
</evidence>
<gene>
    <name evidence="2" type="ORF">D0C36_04350</name>
</gene>
<dbReference type="Gene3D" id="2.120.10.30">
    <property type="entry name" value="TolB, C-terminal domain"/>
    <property type="match status" value="1"/>
</dbReference>
<comment type="caution">
    <text evidence="2">The sequence shown here is derived from an EMBL/GenBank/DDBJ whole genome shotgun (WGS) entry which is preliminary data.</text>
</comment>
<dbReference type="OrthoDB" id="7675395at2"/>
<dbReference type="SUPFAM" id="SSF63829">
    <property type="entry name" value="Calcium-dependent phosphotriesterase"/>
    <property type="match status" value="1"/>
</dbReference>
<feature type="signal peptide" evidence="1">
    <location>
        <begin position="1"/>
        <end position="18"/>
    </location>
</feature>
<reference evidence="2 3" key="1">
    <citation type="submission" date="2018-08" db="EMBL/GenBank/DDBJ databases">
        <title>Mucilaginibacter sp. MYSH2.</title>
        <authorList>
            <person name="Seo T."/>
        </authorList>
    </citation>
    <scope>NUCLEOTIDE SEQUENCE [LARGE SCALE GENOMIC DNA]</scope>
    <source>
        <strain evidence="2 3">MYSH2</strain>
    </source>
</reference>
<sequence length="271" mass="29154">MRKLLIALLTVTVTSASAQHSLEKIWQSDSTLKTPESVLVDAKSKTLYVSNIGEMGKENTGFVSKLDMSGRVTARDWVTGLNAIKGLGLHKNMLYAAELNAVAVIDVTKAAIVKRIPIEGSKMLNDITVDAKGIVYVSDTQTGTIHRIENGKPSVYMENQKSVNGLLSVGSNLFILADGSLIKADAAKKTTVLATGIEGGADGIVEVAPNEFIVSGWQGIVYYIKADGTKQVLLETRQNKRSTADIGYDAQTKTLYIPTFATNVVDAYKVK</sequence>
<dbReference type="RefSeq" id="WP_117390332.1">
    <property type="nucleotide sequence ID" value="NZ_QWDC01000001.1"/>
</dbReference>